<dbReference type="EMBL" id="QFNF01000003">
    <property type="protein sequence ID" value="PZO80436.1"/>
    <property type="molecule type" value="Genomic_DNA"/>
</dbReference>
<dbReference type="AlphaFoldDB" id="A0A2W4ZFK0"/>
<name>A0A2W4ZFK0_9SPHN</name>
<evidence type="ECO:0000313" key="2">
    <source>
        <dbReference type="EMBL" id="PZO80436.1"/>
    </source>
</evidence>
<dbReference type="InterPro" id="IPR025303">
    <property type="entry name" value="PdaC"/>
</dbReference>
<evidence type="ECO:0000313" key="3">
    <source>
        <dbReference type="Proteomes" id="UP000248614"/>
    </source>
</evidence>
<reference evidence="2 3" key="1">
    <citation type="submission" date="2017-08" db="EMBL/GenBank/DDBJ databases">
        <title>Infants hospitalized years apart are colonized by the same room-sourced microbial strains.</title>
        <authorList>
            <person name="Brooks B."/>
            <person name="Olm M.R."/>
            <person name="Firek B.A."/>
            <person name="Baker R."/>
            <person name="Thomas B.C."/>
            <person name="Morowitz M.J."/>
            <person name="Banfield J.F."/>
        </authorList>
    </citation>
    <scope>NUCLEOTIDE SEQUENCE [LARGE SCALE GENOMIC DNA]</scope>
    <source>
        <strain evidence="2">S2_018_000_R3_110</strain>
    </source>
</reference>
<dbReference type="Pfam" id="PF13739">
    <property type="entry name" value="PdaC"/>
    <property type="match status" value="1"/>
</dbReference>
<gene>
    <name evidence="2" type="ORF">DI632_02305</name>
</gene>
<evidence type="ECO:0000259" key="1">
    <source>
        <dbReference type="Pfam" id="PF13739"/>
    </source>
</evidence>
<comment type="caution">
    <text evidence="2">The sequence shown here is derived from an EMBL/GenBank/DDBJ whole genome shotgun (WGS) entry which is preliminary data.</text>
</comment>
<dbReference type="Gene3D" id="3.30.565.40">
    <property type="entry name" value="Fervidobacterium nodosum Rt17-B1 like"/>
    <property type="match status" value="1"/>
</dbReference>
<protein>
    <submittedName>
        <fullName evidence="2">DUF4163 domain-containing protein</fullName>
    </submittedName>
</protein>
<accession>A0A2W4ZFK0</accession>
<dbReference type="Proteomes" id="UP000248614">
    <property type="component" value="Unassembled WGS sequence"/>
</dbReference>
<proteinExistence type="predicted"/>
<sequence length="233" mass="25369">MIGLMTAMGVASMASAQAPRASADYDFAYRYPVQAARIAPLKAWLDADKARLRAKTAADAAAFRRETKRDGTPFRKYDASKEWKVVADTSRFLSLSVNFHAYSGGAHGSTGSGGLLWDRRVGRRLDPKAVFVSVAALQAAVTKPWCDWLQRERVWRLGSASTTDDIFGKCPGVKELTVLLGSSNGRAFDRIGLIADQYVAGSYAEGQYEATLPVTPAVLRAVKPAYRAAFKVR</sequence>
<feature type="domain" description="Deacetylase PdaC" evidence="1">
    <location>
        <begin position="25"/>
        <end position="110"/>
    </location>
</feature>
<organism evidence="2 3">
    <name type="scientific">Sphingomonas hengshuiensis</name>
    <dbReference type="NCBI Taxonomy" id="1609977"/>
    <lineage>
        <taxon>Bacteria</taxon>
        <taxon>Pseudomonadati</taxon>
        <taxon>Pseudomonadota</taxon>
        <taxon>Alphaproteobacteria</taxon>
        <taxon>Sphingomonadales</taxon>
        <taxon>Sphingomonadaceae</taxon>
        <taxon>Sphingomonas</taxon>
    </lineage>
</organism>